<dbReference type="InterPro" id="IPR050204">
    <property type="entry name" value="AraC_XylS_family_regulators"/>
</dbReference>
<evidence type="ECO:0000256" key="2">
    <source>
        <dbReference type="ARBA" id="ARBA00023125"/>
    </source>
</evidence>
<dbReference type="InterPro" id="IPR018060">
    <property type="entry name" value="HTH_AraC"/>
</dbReference>
<dbReference type="SMART" id="SM00342">
    <property type="entry name" value="HTH_ARAC"/>
    <property type="match status" value="1"/>
</dbReference>
<proteinExistence type="predicted"/>
<dbReference type="EMBL" id="CABVJH010000008">
    <property type="protein sequence ID" value="VVQ35464.1"/>
    <property type="molecule type" value="Genomic_DNA"/>
</dbReference>
<accession>A0A5E7WKQ6</accession>
<evidence type="ECO:0000259" key="6">
    <source>
        <dbReference type="PROSITE" id="PS01124"/>
    </source>
</evidence>
<dbReference type="AlphaFoldDB" id="A0A5E7WKQ6"/>
<name>A0A5E7WKQ6_PSEFL</name>
<reference evidence="7 8" key="1">
    <citation type="submission" date="2019-09" db="EMBL/GenBank/DDBJ databases">
        <authorList>
            <person name="Chandra G."/>
            <person name="Truman W A."/>
        </authorList>
    </citation>
    <scope>NUCLEOTIDE SEQUENCE [LARGE SCALE GENOMIC DNA]</scope>
    <source>
        <strain evidence="7">PS943</strain>
    </source>
</reference>
<dbReference type="InterPro" id="IPR020449">
    <property type="entry name" value="Tscrpt_reg_AraC-type_HTH"/>
</dbReference>
<sequence length="313" mass="35323">MNQDGLRPKTAHWDNAIRSACGSFTTYLRSEHSLFIGEMVQRDLGGVGFAELRTNAGRIAKFRQSVDDADDRYCFLIVQRKGFCQLHLDGQSIELAPGELAIMDQAGECSVEPQGLIEQVSISISRDRVRSLHLQGALSGKLQTNCPSGRLLRSLVNQIMHDQEVCFTGDDGLGMQDALIALLQPTLVERPSSSGLEEILQINDLRRQIERMVSDHLHRPDLSPEWMANQLGISIRHLYRSFENSGDSVCRFIQRARLQRCASDLGNPCLRHENITEIAYRWGFSDSAHFSKIFKKQYQQSPRDYRGEAVLCS</sequence>
<dbReference type="GO" id="GO:0003700">
    <property type="term" value="F:DNA-binding transcription factor activity"/>
    <property type="evidence" value="ECO:0007669"/>
    <property type="project" value="InterPro"/>
</dbReference>
<evidence type="ECO:0000256" key="4">
    <source>
        <dbReference type="ARBA" id="ARBA00023163"/>
    </source>
</evidence>
<evidence type="ECO:0000313" key="8">
    <source>
        <dbReference type="Proteomes" id="UP000325645"/>
    </source>
</evidence>
<keyword evidence="3" id="KW-0010">Activator</keyword>
<dbReference type="GO" id="GO:0043565">
    <property type="term" value="F:sequence-specific DNA binding"/>
    <property type="evidence" value="ECO:0007669"/>
    <property type="project" value="InterPro"/>
</dbReference>
<dbReference type="PROSITE" id="PS01124">
    <property type="entry name" value="HTH_ARAC_FAMILY_2"/>
    <property type="match status" value="1"/>
</dbReference>
<dbReference type="Pfam" id="PF12833">
    <property type="entry name" value="HTH_18"/>
    <property type="match status" value="1"/>
</dbReference>
<gene>
    <name evidence="7" type="primary">feaR_3</name>
    <name evidence="7" type="ORF">PS943_04354</name>
</gene>
<dbReference type="PRINTS" id="PR00032">
    <property type="entry name" value="HTHARAC"/>
</dbReference>
<evidence type="ECO:0000256" key="5">
    <source>
        <dbReference type="ARBA" id="ARBA00037345"/>
    </source>
</evidence>
<keyword evidence="4" id="KW-0804">Transcription</keyword>
<evidence type="ECO:0000256" key="3">
    <source>
        <dbReference type="ARBA" id="ARBA00023159"/>
    </source>
</evidence>
<dbReference type="RefSeq" id="WP_150658047.1">
    <property type="nucleotide sequence ID" value="NZ_CABVJH010000008.1"/>
</dbReference>
<dbReference type="Gene3D" id="1.10.10.60">
    <property type="entry name" value="Homeodomain-like"/>
    <property type="match status" value="1"/>
</dbReference>
<keyword evidence="1" id="KW-0805">Transcription regulation</keyword>
<dbReference type="PANTHER" id="PTHR46796:SF6">
    <property type="entry name" value="ARAC SUBFAMILY"/>
    <property type="match status" value="1"/>
</dbReference>
<dbReference type="InterPro" id="IPR035418">
    <property type="entry name" value="AraC-bd_2"/>
</dbReference>
<keyword evidence="2" id="KW-0238">DNA-binding</keyword>
<comment type="function">
    <text evidence="5">Regulatory protein of the TOL plasmid xyl operons. XylS activates the xylXYZLTEGFJQKIH operon required for the degradation of toluene, m-xylene and p-xylene.</text>
</comment>
<dbReference type="SUPFAM" id="SSF46689">
    <property type="entry name" value="Homeodomain-like"/>
    <property type="match status" value="1"/>
</dbReference>
<evidence type="ECO:0000256" key="1">
    <source>
        <dbReference type="ARBA" id="ARBA00023015"/>
    </source>
</evidence>
<dbReference type="NCBIfam" id="NF007243">
    <property type="entry name" value="PRK09685.1"/>
    <property type="match status" value="1"/>
</dbReference>
<organism evidence="7 8">
    <name type="scientific">Pseudomonas fluorescens</name>
    <dbReference type="NCBI Taxonomy" id="294"/>
    <lineage>
        <taxon>Bacteria</taxon>
        <taxon>Pseudomonadati</taxon>
        <taxon>Pseudomonadota</taxon>
        <taxon>Gammaproteobacteria</taxon>
        <taxon>Pseudomonadales</taxon>
        <taxon>Pseudomonadaceae</taxon>
        <taxon>Pseudomonas</taxon>
    </lineage>
</organism>
<dbReference type="Proteomes" id="UP000325645">
    <property type="component" value="Unassembled WGS sequence"/>
</dbReference>
<dbReference type="PANTHER" id="PTHR46796">
    <property type="entry name" value="HTH-TYPE TRANSCRIPTIONAL ACTIVATOR RHAS-RELATED"/>
    <property type="match status" value="1"/>
</dbReference>
<dbReference type="Pfam" id="PF14525">
    <property type="entry name" value="AraC_binding_2"/>
    <property type="match status" value="1"/>
</dbReference>
<evidence type="ECO:0000313" key="7">
    <source>
        <dbReference type="EMBL" id="VVQ35464.1"/>
    </source>
</evidence>
<protein>
    <submittedName>
        <fullName evidence="7">Transcriptional activator FeaR</fullName>
    </submittedName>
</protein>
<feature type="domain" description="HTH araC/xylS-type" evidence="6">
    <location>
        <begin position="207"/>
        <end position="308"/>
    </location>
</feature>
<dbReference type="InterPro" id="IPR009057">
    <property type="entry name" value="Homeodomain-like_sf"/>
</dbReference>